<reference evidence="2 3" key="1">
    <citation type="submission" date="2019-07" db="EMBL/GenBank/DDBJ databases">
        <title>Whole genome shotgun sequence of Novosphingobium sediminis NBRC 106119.</title>
        <authorList>
            <person name="Hosoyama A."/>
            <person name="Uohara A."/>
            <person name="Ohji S."/>
            <person name="Ichikawa N."/>
        </authorList>
    </citation>
    <scope>NUCLEOTIDE SEQUENCE [LARGE SCALE GENOMIC DNA]</scope>
    <source>
        <strain evidence="2 3">NBRC 106119</strain>
    </source>
</reference>
<feature type="transmembrane region" description="Helical" evidence="1">
    <location>
        <begin position="28"/>
        <end position="45"/>
    </location>
</feature>
<evidence type="ECO:0000313" key="2">
    <source>
        <dbReference type="EMBL" id="GEN99375.1"/>
    </source>
</evidence>
<organism evidence="2 3">
    <name type="scientific">Novosphingobium sediminis</name>
    <dbReference type="NCBI Taxonomy" id="707214"/>
    <lineage>
        <taxon>Bacteria</taxon>
        <taxon>Pseudomonadati</taxon>
        <taxon>Pseudomonadota</taxon>
        <taxon>Alphaproteobacteria</taxon>
        <taxon>Sphingomonadales</taxon>
        <taxon>Sphingomonadaceae</taxon>
        <taxon>Novosphingobium</taxon>
    </lineage>
</organism>
<keyword evidence="3" id="KW-1185">Reference proteome</keyword>
<name>A0A512AI55_9SPHN</name>
<keyword evidence="1" id="KW-0812">Transmembrane</keyword>
<dbReference type="EMBL" id="BJYR01000008">
    <property type="protein sequence ID" value="GEN99375.1"/>
    <property type="molecule type" value="Genomic_DNA"/>
</dbReference>
<dbReference type="Proteomes" id="UP000321464">
    <property type="component" value="Unassembled WGS sequence"/>
</dbReference>
<dbReference type="RefSeq" id="WP_246135053.1">
    <property type="nucleotide sequence ID" value="NZ_BJYR01000008.1"/>
</dbReference>
<proteinExistence type="predicted"/>
<gene>
    <name evidence="2" type="ORF">NSE01_12080</name>
</gene>
<keyword evidence="1" id="KW-1133">Transmembrane helix</keyword>
<accession>A0A512AI55</accession>
<feature type="transmembrane region" description="Helical" evidence="1">
    <location>
        <begin position="57"/>
        <end position="77"/>
    </location>
</feature>
<keyword evidence="1" id="KW-0472">Membrane</keyword>
<evidence type="ECO:0000313" key="3">
    <source>
        <dbReference type="Proteomes" id="UP000321464"/>
    </source>
</evidence>
<dbReference type="AlphaFoldDB" id="A0A512AI55"/>
<evidence type="ECO:0000256" key="1">
    <source>
        <dbReference type="SAM" id="Phobius"/>
    </source>
</evidence>
<dbReference type="Pfam" id="PF06170">
    <property type="entry name" value="DUF983"/>
    <property type="match status" value="1"/>
</dbReference>
<protein>
    <recommendedName>
        <fullName evidence="4">DUF983 domain-containing protein</fullName>
    </recommendedName>
</protein>
<dbReference type="InterPro" id="IPR009325">
    <property type="entry name" value="DUF983"/>
</dbReference>
<sequence length="93" mass="9844">MWDAPAGFAPECRSCGLAFTDYEPRGRGLYFVLLPLTALLIAGALKLDDAVRPPLWLMLGVIVVAVPGVIMGALRLVKAALLIARLRAAGVLS</sequence>
<comment type="caution">
    <text evidence="2">The sequence shown here is derived from an EMBL/GenBank/DDBJ whole genome shotgun (WGS) entry which is preliminary data.</text>
</comment>
<evidence type="ECO:0008006" key="4">
    <source>
        <dbReference type="Google" id="ProtNLM"/>
    </source>
</evidence>